<reference evidence="4 5" key="1">
    <citation type="submission" date="2018-10" db="EMBL/GenBank/DDBJ databases">
        <title>Isolation from cow dung.</title>
        <authorList>
            <person name="Ling L."/>
        </authorList>
    </citation>
    <scope>NUCLEOTIDE SEQUENCE [LARGE SCALE GENOMIC DNA]</scope>
    <source>
        <strain evidence="4 5">NEAU-LL90</strain>
    </source>
</reference>
<dbReference type="InterPro" id="IPR012340">
    <property type="entry name" value="NA-bd_OB-fold"/>
</dbReference>
<proteinExistence type="predicted"/>
<dbReference type="GO" id="GO:0003697">
    <property type="term" value="F:single-stranded DNA binding"/>
    <property type="evidence" value="ECO:0007669"/>
    <property type="project" value="InterPro"/>
</dbReference>
<accession>A0A3M2L553</accession>
<dbReference type="EMBL" id="RFFH01000004">
    <property type="protein sequence ID" value="RMI32789.1"/>
    <property type="molecule type" value="Genomic_DNA"/>
</dbReference>
<keyword evidence="5" id="KW-1185">Reference proteome</keyword>
<dbReference type="Gene3D" id="2.40.50.140">
    <property type="entry name" value="Nucleic acid-binding proteins"/>
    <property type="match status" value="1"/>
</dbReference>
<keyword evidence="1 2" id="KW-0238">DNA-binding</keyword>
<dbReference type="OrthoDB" id="9809878at2"/>
<organism evidence="4 5">
    <name type="scientific">Nocardia stercoris</name>
    <dbReference type="NCBI Taxonomy" id="2483361"/>
    <lineage>
        <taxon>Bacteria</taxon>
        <taxon>Bacillati</taxon>
        <taxon>Actinomycetota</taxon>
        <taxon>Actinomycetes</taxon>
        <taxon>Mycobacteriales</taxon>
        <taxon>Nocardiaceae</taxon>
        <taxon>Nocardia</taxon>
    </lineage>
</organism>
<dbReference type="Pfam" id="PF00436">
    <property type="entry name" value="SSB"/>
    <property type="match status" value="1"/>
</dbReference>
<dbReference type="RefSeq" id="WP_122188174.1">
    <property type="nucleotide sequence ID" value="NZ_RFFH01000004.1"/>
</dbReference>
<feature type="region of interest" description="Disordered" evidence="3">
    <location>
        <begin position="128"/>
        <end position="155"/>
    </location>
</feature>
<evidence type="ECO:0000313" key="4">
    <source>
        <dbReference type="EMBL" id="RMI32789.1"/>
    </source>
</evidence>
<evidence type="ECO:0000256" key="1">
    <source>
        <dbReference type="ARBA" id="ARBA00023125"/>
    </source>
</evidence>
<dbReference type="AlphaFoldDB" id="A0A3M2L553"/>
<dbReference type="CDD" id="cd04496">
    <property type="entry name" value="SSB_OBF"/>
    <property type="match status" value="1"/>
</dbReference>
<gene>
    <name evidence="4" type="ORF">EBN03_12690</name>
</gene>
<dbReference type="InterPro" id="IPR000424">
    <property type="entry name" value="Primosome_PriB/ssb"/>
</dbReference>
<sequence length="155" mass="16641">MYEANTAVIGNVVTVPVRRVLSSGEQVLSFRMASTARRLDRESGEWTDGGTLYLTVNCWRRLVDGIDGALGKGDPIIAYGQLRTNEYRTRDGVHRHDLEMQATAVGPDLGRCTVQVQRRPPLRAFCGASAAQPADPAPTGADSVDPEAATTLDAG</sequence>
<protein>
    <submittedName>
        <fullName evidence="4">Single-stranded DNA-binding protein</fullName>
    </submittedName>
</protein>
<comment type="caution">
    <text evidence="4">The sequence shown here is derived from an EMBL/GenBank/DDBJ whole genome shotgun (WGS) entry which is preliminary data.</text>
</comment>
<evidence type="ECO:0000256" key="2">
    <source>
        <dbReference type="PROSITE-ProRule" id="PRU00252"/>
    </source>
</evidence>
<dbReference type="PROSITE" id="PS50935">
    <property type="entry name" value="SSB"/>
    <property type="match status" value="1"/>
</dbReference>
<evidence type="ECO:0000313" key="5">
    <source>
        <dbReference type="Proteomes" id="UP000279275"/>
    </source>
</evidence>
<dbReference type="Proteomes" id="UP000279275">
    <property type="component" value="Unassembled WGS sequence"/>
</dbReference>
<name>A0A3M2L553_9NOCA</name>
<dbReference type="SUPFAM" id="SSF50249">
    <property type="entry name" value="Nucleic acid-binding proteins"/>
    <property type="match status" value="1"/>
</dbReference>
<evidence type="ECO:0000256" key="3">
    <source>
        <dbReference type="SAM" id="MobiDB-lite"/>
    </source>
</evidence>